<evidence type="ECO:0000313" key="2">
    <source>
        <dbReference type="Proteomes" id="UP000694863"/>
    </source>
</evidence>
<feature type="region of interest" description="Disordered" evidence="1">
    <location>
        <begin position="67"/>
        <end position="104"/>
    </location>
</feature>
<organism evidence="2 3">
    <name type="scientific">Echinops telfairi</name>
    <name type="common">Lesser hedgehog tenrec</name>
    <dbReference type="NCBI Taxonomy" id="9371"/>
    <lineage>
        <taxon>Eukaryota</taxon>
        <taxon>Metazoa</taxon>
        <taxon>Chordata</taxon>
        <taxon>Craniata</taxon>
        <taxon>Vertebrata</taxon>
        <taxon>Euteleostomi</taxon>
        <taxon>Mammalia</taxon>
        <taxon>Eutheria</taxon>
        <taxon>Afrotheria</taxon>
        <taxon>Tenrecidae</taxon>
        <taxon>Tenrecinae</taxon>
        <taxon>Echinops</taxon>
    </lineage>
</organism>
<evidence type="ECO:0000313" key="3">
    <source>
        <dbReference type="RefSeq" id="XP_012859279.1"/>
    </source>
</evidence>
<dbReference type="RefSeq" id="XP_012859279.1">
    <property type="nucleotide sequence ID" value="XM_013003825.1"/>
</dbReference>
<name>A0ABM0ZPM4_ECHTE</name>
<evidence type="ECO:0000256" key="1">
    <source>
        <dbReference type="SAM" id="MobiDB-lite"/>
    </source>
</evidence>
<protein>
    <submittedName>
        <fullName evidence="3">60S ribosomal protein L29-like</fullName>
    </submittedName>
</protein>
<keyword evidence="2" id="KW-1185">Reference proteome</keyword>
<feature type="compositionally biased region" description="Pro residues" evidence="1">
    <location>
        <begin position="91"/>
        <end position="104"/>
    </location>
</feature>
<gene>
    <name evidence="3" type="primary">LOC101646643</name>
</gene>
<feature type="compositionally biased region" description="Polar residues" evidence="1">
    <location>
        <begin position="81"/>
        <end position="90"/>
    </location>
</feature>
<dbReference type="GeneID" id="101646643"/>
<sequence length="104" mass="11144">MGFSKKHNKKGLKKMQVNNTKAAAVHVESTKGHVKPMEVKAKVPMNINRKLSGLAYIAQPKGLRLCQPKAKAQSKVDAPAKTSTPANAPQSAPPQLTPPKVPTK</sequence>
<dbReference type="Proteomes" id="UP000694863">
    <property type="component" value="Unplaced"/>
</dbReference>
<proteinExistence type="predicted"/>
<reference evidence="3" key="1">
    <citation type="submission" date="2025-08" db="UniProtKB">
        <authorList>
            <consortium name="RefSeq"/>
        </authorList>
    </citation>
    <scope>IDENTIFICATION</scope>
</reference>
<accession>A0ABM0ZPM4</accession>